<evidence type="ECO:0000256" key="4">
    <source>
        <dbReference type="ARBA" id="ARBA00022989"/>
    </source>
</evidence>
<dbReference type="AlphaFoldDB" id="A0AAV9PHP6"/>
<dbReference type="InterPro" id="IPR045888">
    <property type="entry name" value="Erv"/>
</dbReference>
<comment type="function">
    <text evidence="6">Plays a role in transport between endoplasmic reticulum and Golgi.</text>
</comment>
<keyword evidence="4 6" id="KW-1133">Transmembrane helix</keyword>
<proteinExistence type="inferred from homology"/>
<dbReference type="GO" id="GO:0006890">
    <property type="term" value="P:retrograde vesicle-mediated transport, Golgi to endoplasmic reticulum"/>
    <property type="evidence" value="ECO:0007669"/>
    <property type="project" value="TreeGrafter"/>
</dbReference>
<accession>A0AAV9PHP6</accession>
<dbReference type="GO" id="GO:0030134">
    <property type="term" value="C:COPII-coated ER to Golgi transport vesicle"/>
    <property type="evidence" value="ECO:0007669"/>
    <property type="project" value="TreeGrafter"/>
</dbReference>
<evidence type="ECO:0000259" key="8">
    <source>
        <dbReference type="Pfam" id="PF13850"/>
    </source>
</evidence>
<sequence length="439" mass="48647">MSLTMPAKSRFGRLDAFTKTVEDARIRTTSGGIVTLASVLLILILTWSEYADYRRLIIKPELIVDKGRGEKMEIHMNISFPRMPCELLTLDVMDVSGEVQSGVMHGVNKVRLQSESDGGREIETKALDLHEEGGPHLNPDYCGECYGAPAPSNAAKPGCCNTCAEVRDAYASVSWSFGRGEGVEQCQREHYSEHLDEQRREGCRIEGGIRVNKVIGNFHFAPGKSFSNGNMHVHDLDNYFNSNGVEHTFTHKIHHLRFGPELPKSVVEKVGKKGMAWSNHHLNPLDDTEQKTDEKPFNFMYFVKVVSTAYLPLGWERTGSILDIPHELVELGGYGQGDDGGSIETHQYSVTSHKRSLTGGDAEQEGHKERLHARGGIPGVFFSYDISPMKVINREARAKSFSAFLVGVCAVVGGTLTVAAAVDRVLYEGNQRIRKMHTS</sequence>
<feature type="transmembrane region" description="Helical" evidence="6">
    <location>
        <begin position="29"/>
        <end position="47"/>
    </location>
</feature>
<dbReference type="GO" id="GO:0000139">
    <property type="term" value="C:Golgi membrane"/>
    <property type="evidence" value="ECO:0007669"/>
    <property type="project" value="UniProtKB-SubCell"/>
</dbReference>
<feature type="transmembrane region" description="Helical" evidence="6">
    <location>
        <begin position="401"/>
        <end position="427"/>
    </location>
</feature>
<gene>
    <name evidence="9" type="primary">ERV46</name>
    <name evidence="9" type="ORF">LTR77_003819</name>
</gene>
<evidence type="ECO:0000259" key="7">
    <source>
        <dbReference type="Pfam" id="PF07970"/>
    </source>
</evidence>
<evidence type="ECO:0000256" key="3">
    <source>
        <dbReference type="ARBA" id="ARBA00022692"/>
    </source>
</evidence>
<evidence type="ECO:0000313" key="9">
    <source>
        <dbReference type="EMBL" id="KAK5172181.1"/>
    </source>
</evidence>
<dbReference type="GO" id="GO:0005789">
    <property type="term" value="C:endoplasmic reticulum membrane"/>
    <property type="evidence" value="ECO:0007669"/>
    <property type="project" value="UniProtKB-SubCell"/>
</dbReference>
<dbReference type="GO" id="GO:0006888">
    <property type="term" value="P:endoplasmic reticulum to Golgi vesicle-mediated transport"/>
    <property type="evidence" value="ECO:0007669"/>
    <property type="project" value="UniProtKB-UniRule"/>
</dbReference>
<organism evidence="9 10">
    <name type="scientific">Saxophila tyrrhenica</name>
    <dbReference type="NCBI Taxonomy" id="1690608"/>
    <lineage>
        <taxon>Eukaryota</taxon>
        <taxon>Fungi</taxon>
        <taxon>Dikarya</taxon>
        <taxon>Ascomycota</taxon>
        <taxon>Pezizomycotina</taxon>
        <taxon>Dothideomycetes</taxon>
        <taxon>Dothideomycetidae</taxon>
        <taxon>Mycosphaerellales</taxon>
        <taxon>Extremaceae</taxon>
        <taxon>Saxophila</taxon>
    </lineage>
</organism>
<dbReference type="PANTHER" id="PTHR10984">
    <property type="entry name" value="ENDOPLASMIC RETICULUM-GOLGI INTERMEDIATE COMPARTMENT PROTEIN"/>
    <property type="match status" value="1"/>
</dbReference>
<name>A0AAV9PHP6_9PEZI</name>
<keyword evidence="10" id="KW-1185">Reference proteome</keyword>
<keyword evidence="6" id="KW-0333">Golgi apparatus</keyword>
<dbReference type="Pfam" id="PF13850">
    <property type="entry name" value="ERGIC_N"/>
    <property type="match status" value="1"/>
</dbReference>
<keyword evidence="5 6" id="KW-0472">Membrane</keyword>
<dbReference type="RefSeq" id="XP_064661025.1">
    <property type="nucleotide sequence ID" value="XM_064801074.1"/>
</dbReference>
<protein>
    <recommendedName>
        <fullName evidence="6">Endoplasmic reticulum-Golgi intermediate compartment protein</fullName>
    </recommendedName>
</protein>
<evidence type="ECO:0000256" key="2">
    <source>
        <dbReference type="ARBA" id="ARBA00005648"/>
    </source>
</evidence>
<dbReference type="InterPro" id="IPR012936">
    <property type="entry name" value="Erv_C"/>
</dbReference>
<comment type="similarity">
    <text evidence="2 6">Belongs to the ERGIC family.</text>
</comment>
<evidence type="ECO:0000256" key="6">
    <source>
        <dbReference type="RuleBase" id="RU369013"/>
    </source>
</evidence>
<feature type="domain" description="Endoplasmic reticulum vesicle transporter N-terminal" evidence="8">
    <location>
        <begin position="13"/>
        <end position="100"/>
    </location>
</feature>
<dbReference type="InterPro" id="IPR039542">
    <property type="entry name" value="Erv_N"/>
</dbReference>
<dbReference type="GO" id="GO:0033116">
    <property type="term" value="C:endoplasmic reticulum-Golgi intermediate compartment membrane"/>
    <property type="evidence" value="ECO:0007669"/>
    <property type="project" value="UniProtKB-SubCell"/>
</dbReference>
<reference evidence="9 10" key="1">
    <citation type="submission" date="2023-08" db="EMBL/GenBank/DDBJ databases">
        <title>Black Yeasts Isolated from many extreme environments.</title>
        <authorList>
            <person name="Coleine C."/>
            <person name="Stajich J.E."/>
            <person name="Selbmann L."/>
        </authorList>
    </citation>
    <scope>NUCLEOTIDE SEQUENCE [LARGE SCALE GENOMIC DNA]</scope>
    <source>
        <strain evidence="9 10">CCFEE 5935</strain>
    </source>
</reference>
<comment type="subcellular location">
    <subcellularLocation>
        <location evidence="6">Endoplasmic reticulum membrane</location>
        <topology evidence="6">Multi-pass membrane protein</topology>
    </subcellularLocation>
    <subcellularLocation>
        <location evidence="6">Endoplasmic reticulum-Golgi intermediate compartment membrane</location>
        <topology evidence="6">Multi-pass membrane protein</topology>
    </subcellularLocation>
    <subcellularLocation>
        <location evidence="6">Golgi apparatus membrane</location>
        <topology evidence="6">Multi-pass membrane protein</topology>
    </subcellularLocation>
    <subcellularLocation>
        <location evidence="1">Membrane</location>
        <topology evidence="1">Multi-pass membrane protein</topology>
    </subcellularLocation>
</comment>
<keyword evidence="6" id="KW-0813">Transport</keyword>
<dbReference type="Pfam" id="PF07970">
    <property type="entry name" value="COPIIcoated_ERV"/>
    <property type="match status" value="1"/>
</dbReference>
<keyword evidence="3 6" id="KW-0812">Transmembrane</keyword>
<comment type="caution">
    <text evidence="9">The sequence shown here is derived from an EMBL/GenBank/DDBJ whole genome shotgun (WGS) entry which is preliminary data.</text>
</comment>
<dbReference type="Proteomes" id="UP001337655">
    <property type="component" value="Unassembled WGS sequence"/>
</dbReference>
<keyword evidence="6" id="KW-0931">ER-Golgi transport</keyword>
<evidence type="ECO:0000313" key="10">
    <source>
        <dbReference type="Proteomes" id="UP001337655"/>
    </source>
</evidence>
<feature type="domain" description="Endoplasmic reticulum vesicle transporter C-terminal" evidence="7">
    <location>
        <begin position="145"/>
        <end position="423"/>
    </location>
</feature>
<dbReference type="EMBL" id="JAVRRT010000005">
    <property type="protein sequence ID" value="KAK5172181.1"/>
    <property type="molecule type" value="Genomic_DNA"/>
</dbReference>
<evidence type="ECO:0000256" key="1">
    <source>
        <dbReference type="ARBA" id="ARBA00004141"/>
    </source>
</evidence>
<evidence type="ECO:0000256" key="5">
    <source>
        <dbReference type="ARBA" id="ARBA00023136"/>
    </source>
</evidence>
<dbReference type="PANTHER" id="PTHR10984:SF25">
    <property type="entry name" value="ENDOPLASMIC RETICULUM-GOLGI INTERMEDIATE COMPARTMENT PROTEIN 3"/>
    <property type="match status" value="1"/>
</dbReference>
<dbReference type="GeneID" id="89925165"/>
<keyword evidence="6" id="KW-0256">Endoplasmic reticulum</keyword>